<organism evidence="3 4">
    <name type="scientific">Paspalum notatum var. saurae</name>
    <dbReference type="NCBI Taxonomy" id="547442"/>
    <lineage>
        <taxon>Eukaryota</taxon>
        <taxon>Viridiplantae</taxon>
        <taxon>Streptophyta</taxon>
        <taxon>Embryophyta</taxon>
        <taxon>Tracheophyta</taxon>
        <taxon>Spermatophyta</taxon>
        <taxon>Magnoliopsida</taxon>
        <taxon>Liliopsida</taxon>
        <taxon>Poales</taxon>
        <taxon>Poaceae</taxon>
        <taxon>PACMAD clade</taxon>
        <taxon>Panicoideae</taxon>
        <taxon>Andropogonodae</taxon>
        <taxon>Paspaleae</taxon>
        <taxon>Paspalinae</taxon>
        <taxon>Paspalum</taxon>
    </lineage>
</organism>
<dbReference type="AlphaFoldDB" id="A0AAQ3PK63"/>
<evidence type="ECO:0000256" key="2">
    <source>
        <dbReference type="SAM" id="Phobius"/>
    </source>
</evidence>
<dbReference type="EMBL" id="CP144745">
    <property type="protein sequence ID" value="WVZ51521.1"/>
    <property type="molecule type" value="Genomic_DNA"/>
</dbReference>
<dbReference type="CDD" id="cd09272">
    <property type="entry name" value="RNase_HI_RT_Ty1"/>
    <property type="match status" value="1"/>
</dbReference>
<evidence type="ECO:0000313" key="4">
    <source>
        <dbReference type="Proteomes" id="UP001341281"/>
    </source>
</evidence>
<evidence type="ECO:0000256" key="1">
    <source>
        <dbReference type="SAM" id="MobiDB-lite"/>
    </source>
</evidence>
<evidence type="ECO:0000313" key="3">
    <source>
        <dbReference type="EMBL" id="WVZ51521.1"/>
    </source>
</evidence>
<protein>
    <submittedName>
        <fullName evidence="3">Uncharacterized protein</fullName>
    </submittedName>
</protein>
<name>A0AAQ3PK63_PASNO</name>
<keyword evidence="2" id="KW-1133">Transmembrane helix</keyword>
<feature type="transmembrane region" description="Helical" evidence="2">
    <location>
        <begin position="79"/>
        <end position="97"/>
    </location>
</feature>
<keyword evidence="2" id="KW-0812">Transmembrane</keyword>
<keyword evidence="2" id="KW-0472">Membrane</keyword>
<accession>A0AAQ3PK63</accession>
<gene>
    <name evidence="3" type="ORF">U9M48_002662</name>
</gene>
<sequence length="187" mass="20887">MTPMSMPTMLDKDEDAEEVDQKASPRASHCTAVKRILRYIKFTPEFGLWYFTDASLSLLGSSDADFTGCRLDCKSTSGALVLGYLVSLLILWMLSTLKDYGLTYGRMPPLCDSSSAISVAKNLVPYSRTKHIDVRYHFLRDNFEKGLIDLVKVESENQVVSEGVDKTLIKKEIKGLNCTKSSLSSRL</sequence>
<dbReference type="PANTHER" id="PTHR11439:SF483">
    <property type="entry name" value="PEPTIDE SYNTHASE GLIP-LIKE, PUTATIVE (AFU_ORTHOLOGUE AFUA_3G12920)-RELATED"/>
    <property type="match status" value="1"/>
</dbReference>
<reference evidence="3 4" key="1">
    <citation type="submission" date="2024-02" db="EMBL/GenBank/DDBJ databases">
        <title>High-quality chromosome-scale genome assembly of Pensacola bahiagrass (Paspalum notatum Flugge var. saurae).</title>
        <authorList>
            <person name="Vega J.M."/>
            <person name="Podio M."/>
            <person name="Orjuela J."/>
            <person name="Siena L.A."/>
            <person name="Pessino S.C."/>
            <person name="Combes M.C."/>
            <person name="Mariac C."/>
            <person name="Albertini E."/>
            <person name="Pupilli F."/>
            <person name="Ortiz J.P.A."/>
            <person name="Leblanc O."/>
        </authorList>
    </citation>
    <scope>NUCLEOTIDE SEQUENCE [LARGE SCALE GENOMIC DNA]</scope>
    <source>
        <strain evidence="3">R1</strain>
        <tissue evidence="3">Leaf</tissue>
    </source>
</reference>
<dbReference type="Proteomes" id="UP001341281">
    <property type="component" value="Chromosome 01"/>
</dbReference>
<keyword evidence="4" id="KW-1185">Reference proteome</keyword>
<dbReference type="PANTHER" id="PTHR11439">
    <property type="entry name" value="GAG-POL-RELATED RETROTRANSPOSON"/>
    <property type="match status" value="1"/>
</dbReference>
<proteinExistence type="predicted"/>
<feature type="region of interest" description="Disordered" evidence="1">
    <location>
        <begin position="1"/>
        <end position="23"/>
    </location>
</feature>